<keyword evidence="2" id="KW-1185">Reference proteome</keyword>
<dbReference type="RefSeq" id="WP_080064323.1">
    <property type="nucleotide sequence ID" value="NZ_MZGX01000011.1"/>
</dbReference>
<sequence length="103" mass="11975">MSTFTLETYLFERKTAFCNFLNPTTNINYTFHFHSILEAIYKNLLLLPYSNWESRKSFVPAKTAASENIDPIVFPQKYLSANTLHQRSTPSLTIKKFIKLHGL</sequence>
<name>A0A1V4SKR5_RUMHU</name>
<comment type="caution">
    <text evidence="1">The sequence shown here is derived from an EMBL/GenBank/DDBJ whole genome shotgun (WGS) entry which is preliminary data.</text>
</comment>
<organism evidence="1 2">
    <name type="scientific">Ruminiclostridium hungatei</name>
    <name type="common">Clostridium hungatei</name>
    <dbReference type="NCBI Taxonomy" id="48256"/>
    <lineage>
        <taxon>Bacteria</taxon>
        <taxon>Bacillati</taxon>
        <taxon>Bacillota</taxon>
        <taxon>Clostridia</taxon>
        <taxon>Eubacteriales</taxon>
        <taxon>Oscillospiraceae</taxon>
        <taxon>Ruminiclostridium</taxon>
    </lineage>
</organism>
<evidence type="ECO:0000313" key="2">
    <source>
        <dbReference type="Proteomes" id="UP000191554"/>
    </source>
</evidence>
<dbReference type="Proteomes" id="UP000191554">
    <property type="component" value="Unassembled WGS sequence"/>
</dbReference>
<protein>
    <submittedName>
        <fullName evidence="1">Uncharacterized protein</fullName>
    </submittedName>
</protein>
<dbReference type="AlphaFoldDB" id="A0A1V4SKR5"/>
<reference evidence="1 2" key="1">
    <citation type="submission" date="2017-03" db="EMBL/GenBank/DDBJ databases">
        <title>Genome sequence of Clostridium hungatei DSM 14427.</title>
        <authorList>
            <person name="Poehlein A."/>
            <person name="Daniel R."/>
        </authorList>
    </citation>
    <scope>NUCLEOTIDE SEQUENCE [LARGE SCALE GENOMIC DNA]</scope>
    <source>
        <strain evidence="1 2">DSM 14427</strain>
    </source>
</reference>
<dbReference type="STRING" id="48256.CLHUN_18820"/>
<accession>A0A1V4SKR5</accession>
<proteinExistence type="predicted"/>
<evidence type="ECO:0000313" key="1">
    <source>
        <dbReference type="EMBL" id="OPX44086.1"/>
    </source>
</evidence>
<dbReference type="EMBL" id="MZGX01000011">
    <property type="protein sequence ID" value="OPX44086.1"/>
    <property type="molecule type" value="Genomic_DNA"/>
</dbReference>
<gene>
    <name evidence="1" type="ORF">CLHUN_18820</name>
</gene>